<dbReference type="Gene3D" id="2.150.10.10">
    <property type="entry name" value="Serralysin-like metalloprotease, C-terminal"/>
    <property type="match status" value="3"/>
</dbReference>
<feature type="region of interest" description="Disordered" evidence="3">
    <location>
        <begin position="1"/>
        <end position="24"/>
    </location>
</feature>
<evidence type="ECO:0000256" key="3">
    <source>
        <dbReference type="SAM" id="MobiDB-lite"/>
    </source>
</evidence>
<reference evidence="5" key="1">
    <citation type="submission" date="2017-05" db="EMBL/GenBank/DDBJ databases">
        <authorList>
            <person name="Macchi M."/>
            <person name="Festa S."/>
            <person name="Coppotelli B.M."/>
            <person name="Morelli I.S."/>
        </authorList>
    </citation>
    <scope>NUCLEOTIDE SEQUENCE [LARGE SCALE GENOMIC DNA]</scope>
    <source>
        <strain evidence="5">I</strain>
    </source>
</reference>
<name>A0A211ZG93_9PROT</name>
<organism evidence="4 5">
    <name type="scientific">Inquilinus limosus</name>
    <dbReference type="NCBI Taxonomy" id="171674"/>
    <lineage>
        <taxon>Bacteria</taxon>
        <taxon>Pseudomonadati</taxon>
        <taxon>Pseudomonadota</taxon>
        <taxon>Alphaproteobacteria</taxon>
        <taxon>Rhodospirillales</taxon>
        <taxon>Rhodospirillaceae</taxon>
        <taxon>Inquilinus</taxon>
    </lineage>
</organism>
<proteinExistence type="predicted"/>
<sequence>MKPSEGGAVRHGGGSRRGELMPGPVTPEFVVNTWNGAWQDNPDITTLANGNVVVIWDSPYLEGEVDLQYAAAQVFRPDGTPVGGEKILSDLALIANYARIEALAGGGFAAVWEGSPDSVLERTDIYTAVYDNNGNRISAIQTVNQPTDDDWYFAPEIASRADGGYTVIWSREGSVDGEPAFDGDNSFARSFSAAGSPIGATFQLNERTFGDQHNVRAVQLSNGNVVTVWESEYGSQSPYGVPSDLRARILGVDGRPVTAEFGLSSEVNGPNDGFALANTDISVAALTGGRFVATWVETVLEGQPDGDTAFRLYGRIFSADGHPEAPAFQINTFDGEIPDHSSVVGLQGGGFVVVWDQWGPDELPLPDRHFKEVFGQYFFEDGRKVGGNVLVNQSFVGNQEWPSVTALANGGFFVAYESEDLDGDDDAIGGRVFSGVTAATLTGTAAADLLQGGGSGESLRGLAGNDQLVGNGGDDILSGDGGNDVLRGGAGADWLDGGADVDTVSYFTGTVGVTVDLATGKGTGGEAQGDRLVAIEIVSGSQGNDTLAGNAGANTLQGWAGSDVLRGGTGADRLDGGAGIDTASYFVGSVGVSVSLVTGRGSGGDAQGDTLTGIEVLSGSQGNDGLEGNAGANTLQGWGGNDALVGRAGKDILTGGAGADRYYFTALGDSVVGADADRITDFSRAQADRIDLRLIDADTGAAGDQAFRFIGAGLYTGVAGQLRYAIGNGVTTIAGDVNGDGVSDFHIQLTGAIGLVAADFVL</sequence>
<dbReference type="SUPFAM" id="SSF51120">
    <property type="entry name" value="beta-Roll"/>
    <property type="match status" value="3"/>
</dbReference>
<dbReference type="GO" id="GO:0005576">
    <property type="term" value="C:extracellular region"/>
    <property type="evidence" value="ECO:0007669"/>
    <property type="project" value="UniProtKB-SubCell"/>
</dbReference>
<dbReference type="InterPro" id="IPR018511">
    <property type="entry name" value="Hemolysin-typ_Ca-bd_CS"/>
</dbReference>
<dbReference type="PANTHER" id="PTHR38340:SF1">
    <property type="entry name" value="S-LAYER PROTEIN"/>
    <property type="match status" value="1"/>
</dbReference>
<evidence type="ECO:0000313" key="4">
    <source>
        <dbReference type="EMBL" id="OWJ64302.1"/>
    </source>
</evidence>
<evidence type="ECO:0000256" key="1">
    <source>
        <dbReference type="ARBA" id="ARBA00004613"/>
    </source>
</evidence>
<dbReference type="InterPro" id="IPR050557">
    <property type="entry name" value="RTX_toxin/Mannuronan_C5-epim"/>
</dbReference>
<comment type="subcellular location">
    <subcellularLocation>
        <location evidence="1">Secreted</location>
    </subcellularLocation>
</comment>
<dbReference type="GO" id="GO:0005509">
    <property type="term" value="F:calcium ion binding"/>
    <property type="evidence" value="ECO:0007669"/>
    <property type="project" value="InterPro"/>
</dbReference>
<evidence type="ECO:0000256" key="2">
    <source>
        <dbReference type="ARBA" id="ARBA00022525"/>
    </source>
</evidence>
<keyword evidence="5" id="KW-1185">Reference proteome</keyword>
<dbReference type="InterPro" id="IPR011049">
    <property type="entry name" value="Serralysin-like_metalloprot_C"/>
</dbReference>
<dbReference type="InterPro" id="IPR001343">
    <property type="entry name" value="Hemolysn_Ca-bd"/>
</dbReference>
<keyword evidence="2" id="KW-0964">Secreted</keyword>
<dbReference type="Pfam" id="PF00353">
    <property type="entry name" value="HemolysinCabind"/>
    <property type="match status" value="4"/>
</dbReference>
<dbReference type="PRINTS" id="PR00313">
    <property type="entry name" value="CABNDNGRPT"/>
</dbReference>
<dbReference type="PANTHER" id="PTHR38340">
    <property type="entry name" value="S-LAYER PROTEIN"/>
    <property type="match status" value="1"/>
</dbReference>
<dbReference type="Proteomes" id="UP000196655">
    <property type="component" value="Unassembled WGS sequence"/>
</dbReference>
<comment type="caution">
    <text evidence="4">The sequence shown here is derived from an EMBL/GenBank/DDBJ whole genome shotgun (WGS) entry which is preliminary data.</text>
</comment>
<dbReference type="EMBL" id="NHON01000062">
    <property type="protein sequence ID" value="OWJ64302.1"/>
    <property type="molecule type" value="Genomic_DNA"/>
</dbReference>
<evidence type="ECO:0000313" key="5">
    <source>
        <dbReference type="Proteomes" id="UP000196655"/>
    </source>
</evidence>
<gene>
    <name evidence="4" type="ORF">BWR60_25385</name>
</gene>
<dbReference type="PROSITE" id="PS00330">
    <property type="entry name" value="HEMOLYSIN_CALCIUM"/>
    <property type="match status" value="4"/>
</dbReference>
<accession>A0A211ZG93</accession>
<dbReference type="AlphaFoldDB" id="A0A211ZG93"/>
<protein>
    <submittedName>
        <fullName evidence="4">Uncharacterized protein</fullName>
    </submittedName>
</protein>